<evidence type="ECO:0000259" key="8">
    <source>
        <dbReference type="Pfam" id="PF06808"/>
    </source>
</evidence>
<feature type="transmembrane region" description="Helical" evidence="7">
    <location>
        <begin position="47"/>
        <end position="69"/>
    </location>
</feature>
<dbReference type="RefSeq" id="WP_038263157.1">
    <property type="nucleotide sequence ID" value="NZ_FSRH01000008.1"/>
</dbReference>
<dbReference type="STRING" id="1121324.CLIT_8c01240"/>
<dbReference type="PANTHER" id="PTHR33362">
    <property type="entry name" value="SIALIC ACID TRAP TRANSPORTER PERMEASE PROTEIN SIAT-RELATED"/>
    <property type="match status" value="1"/>
</dbReference>
<sequence length="426" mass="45643">MVTTLMIIMVVLLLLGFPMMVPMIMAPLVVIIMYFPNMDPSMMTQQLIAGIQTFVLLAVPMFIFAADIMCAGQTANRLLDFVETFVGHIHGGLAITTAAACTLFGSISGSTQATVVAIGKPMREKLLETGYSDEDVMALIINASDIALLIPPSIGMIMYAVVTGASVGELFIAGIGPGLLILLVFSLYNYFIAKKKKYPKRPKATWGERGKATKRALLPFGFPAIIIGGIYTGVFSPTEAAAASVLYAAILEIVIFKTVKISDLPRIALSTGLVTAAVFILVAGGQAFSWTISYAKIPQMITASVLGTDPSAMKILINVTLFYFVGCMFVDPIVVIIILTPIFYPIAINAGIDPIHLGVLITLQAAIGSATPPFGCDIFTACAVFDKPYLKVIRNTPPYIFMLVSVAIAMMFFPEIALSVRDIALK</sequence>
<feature type="transmembrane region" description="Helical" evidence="7">
    <location>
        <begin position="216"/>
        <end position="234"/>
    </location>
</feature>
<proteinExistence type="predicted"/>
<evidence type="ECO:0000256" key="7">
    <source>
        <dbReference type="SAM" id="Phobius"/>
    </source>
</evidence>
<evidence type="ECO:0000256" key="6">
    <source>
        <dbReference type="ARBA" id="ARBA00023136"/>
    </source>
</evidence>
<name>A0A069RIH9_PEPLI</name>
<comment type="caution">
    <text evidence="9">The sequence shown here is derived from an EMBL/GenBank/DDBJ whole genome shotgun (WGS) entry which is preliminary data.</text>
</comment>
<feature type="transmembrane region" description="Helical" evidence="7">
    <location>
        <begin position="399"/>
        <end position="420"/>
    </location>
</feature>
<evidence type="ECO:0000256" key="4">
    <source>
        <dbReference type="ARBA" id="ARBA00022692"/>
    </source>
</evidence>
<reference evidence="9 10" key="1">
    <citation type="submission" date="2014-03" db="EMBL/GenBank/DDBJ databases">
        <title>Genome sequence of Clostridium litorale W6, DSM 5388.</title>
        <authorList>
            <person name="Poehlein A."/>
            <person name="Jagirdar A."/>
            <person name="Khonsari B."/>
            <person name="Chibani C.M."/>
            <person name="Gutierrez Gutierrez D.A."/>
            <person name="Davydova E."/>
            <person name="Alghaithi H.S."/>
            <person name="Nair K.P."/>
            <person name="Dhamotharan K."/>
            <person name="Chandran L."/>
            <person name="G W."/>
            <person name="Daniel R."/>
        </authorList>
    </citation>
    <scope>NUCLEOTIDE SEQUENCE [LARGE SCALE GENOMIC DNA]</scope>
    <source>
        <strain evidence="9 10">W6</strain>
    </source>
</reference>
<evidence type="ECO:0000256" key="2">
    <source>
        <dbReference type="ARBA" id="ARBA00022475"/>
    </source>
</evidence>
<dbReference type="AlphaFoldDB" id="A0A069RIH9"/>
<dbReference type="Pfam" id="PF06808">
    <property type="entry name" value="DctM"/>
    <property type="match status" value="1"/>
</dbReference>
<keyword evidence="2" id="KW-1003">Cell membrane</keyword>
<accession>A0A069RIH9</accession>
<dbReference type="NCBIfam" id="TIGR00786">
    <property type="entry name" value="dctM"/>
    <property type="match status" value="1"/>
</dbReference>
<evidence type="ECO:0000256" key="1">
    <source>
        <dbReference type="ARBA" id="ARBA00004429"/>
    </source>
</evidence>
<dbReference type="InterPro" id="IPR010656">
    <property type="entry name" value="DctM"/>
</dbReference>
<gene>
    <name evidence="9" type="ORF">CLIT_8c01240</name>
</gene>
<organism evidence="9 10">
    <name type="scientific">Peptoclostridium litorale DSM 5388</name>
    <dbReference type="NCBI Taxonomy" id="1121324"/>
    <lineage>
        <taxon>Bacteria</taxon>
        <taxon>Bacillati</taxon>
        <taxon>Bacillota</taxon>
        <taxon>Clostridia</taxon>
        <taxon>Peptostreptococcales</taxon>
        <taxon>Peptoclostridiaceae</taxon>
        <taxon>Peptoclostridium</taxon>
    </lineage>
</organism>
<feature type="transmembrane region" description="Helical" evidence="7">
    <location>
        <begin position="6"/>
        <end position="35"/>
    </location>
</feature>
<dbReference type="GO" id="GO:0022857">
    <property type="term" value="F:transmembrane transporter activity"/>
    <property type="evidence" value="ECO:0007669"/>
    <property type="project" value="TreeGrafter"/>
</dbReference>
<feature type="transmembrane region" description="Helical" evidence="7">
    <location>
        <begin position="171"/>
        <end position="193"/>
    </location>
</feature>
<dbReference type="OrthoDB" id="9772674at2"/>
<dbReference type="GO" id="GO:0005886">
    <property type="term" value="C:plasma membrane"/>
    <property type="evidence" value="ECO:0007669"/>
    <property type="project" value="UniProtKB-SubCell"/>
</dbReference>
<keyword evidence="10" id="KW-1185">Reference proteome</keyword>
<dbReference type="Proteomes" id="UP000027946">
    <property type="component" value="Unassembled WGS sequence"/>
</dbReference>
<feature type="transmembrane region" description="Helical" evidence="7">
    <location>
        <begin position="139"/>
        <end position="159"/>
    </location>
</feature>
<dbReference type="PANTHER" id="PTHR33362:SF5">
    <property type="entry name" value="C4-DICARBOXYLATE TRAP TRANSPORTER LARGE PERMEASE PROTEIN DCTM"/>
    <property type="match status" value="1"/>
</dbReference>
<evidence type="ECO:0000256" key="3">
    <source>
        <dbReference type="ARBA" id="ARBA00022519"/>
    </source>
</evidence>
<feature type="transmembrane region" description="Helical" evidence="7">
    <location>
        <begin position="315"/>
        <end position="339"/>
    </location>
</feature>
<dbReference type="PIRSF" id="PIRSF006066">
    <property type="entry name" value="HI0050"/>
    <property type="match status" value="1"/>
</dbReference>
<dbReference type="InterPro" id="IPR004681">
    <property type="entry name" value="TRAP_DctM"/>
</dbReference>
<feature type="domain" description="TRAP C4-dicarboxylate transport system permease DctM subunit" evidence="8">
    <location>
        <begin position="7"/>
        <end position="416"/>
    </location>
</feature>
<comment type="subcellular location">
    <subcellularLocation>
        <location evidence="1">Cell inner membrane</location>
        <topology evidence="1">Multi-pass membrane protein</topology>
    </subcellularLocation>
</comment>
<keyword evidence="5 7" id="KW-1133">Transmembrane helix</keyword>
<keyword evidence="3" id="KW-0997">Cell inner membrane</keyword>
<dbReference type="eggNOG" id="COG1593">
    <property type="taxonomic scope" value="Bacteria"/>
</dbReference>
<keyword evidence="4 7" id="KW-0812">Transmembrane</keyword>
<protein>
    <submittedName>
        <fullName evidence="9">Putative TRAP transporter large permease protein</fullName>
    </submittedName>
</protein>
<evidence type="ECO:0000313" key="9">
    <source>
        <dbReference type="EMBL" id="KDR95955.1"/>
    </source>
</evidence>
<evidence type="ECO:0000256" key="5">
    <source>
        <dbReference type="ARBA" id="ARBA00022989"/>
    </source>
</evidence>
<dbReference type="EMBL" id="JJMM01000008">
    <property type="protein sequence ID" value="KDR95955.1"/>
    <property type="molecule type" value="Genomic_DNA"/>
</dbReference>
<feature type="transmembrane region" description="Helical" evidence="7">
    <location>
        <begin position="271"/>
        <end position="295"/>
    </location>
</feature>
<feature type="transmembrane region" description="Helical" evidence="7">
    <location>
        <begin position="89"/>
        <end position="118"/>
    </location>
</feature>
<feature type="transmembrane region" description="Helical" evidence="7">
    <location>
        <begin position="346"/>
        <end position="367"/>
    </location>
</feature>
<feature type="transmembrane region" description="Helical" evidence="7">
    <location>
        <begin position="240"/>
        <end position="259"/>
    </location>
</feature>
<evidence type="ECO:0000313" key="10">
    <source>
        <dbReference type="Proteomes" id="UP000027946"/>
    </source>
</evidence>
<keyword evidence="6 7" id="KW-0472">Membrane</keyword>